<sequence>MEYLNLVILYKQSKFILSICMFPILAISAISLNQTDTTQFLCRHT</sequence>
<organism evidence="2">
    <name type="scientific">Arundo donax</name>
    <name type="common">Giant reed</name>
    <name type="synonym">Donax arundinaceus</name>
    <dbReference type="NCBI Taxonomy" id="35708"/>
    <lineage>
        <taxon>Eukaryota</taxon>
        <taxon>Viridiplantae</taxon>
        <taxon>Streptophyta</taxon>
        <taxon>Embryophyta</taxon>
        <taxon>Tracheophyta</taxon>
        <taxon>Spermatophyta</taxon>
        <taxon>Magnoliopsida</taxon>
        <taxon>Liliopsida</taxon>
        <taxon>Poales</taxon>
        <taxon>Poaceae</taxon>
        <taxon>PACMAD clade</taxon>
        <taxon>Arundinoideae</taxon>
        <taxon>Arundineae</taxon>
        <taxon>Arundo</taxon>
    </lineage>
</organism>
<keyword evidence="1" id="KW-0812">Transmembrane</keyword>
<keyword evidence="1" id="KW-0472">Membrane</keyword>
<accession>A0A0A9A829</accession>
<protein>
    <submittedName>
        <fullName evidence="2">Uncharacterized protein</fullName>
    </submittedName>
</protein>
<reference evidence="2" key="1">
    <citation type="submission" date="2014-09" db="EMBL/GenBank/DDBJ databases">
        <authorList>
            <person name="Magalhaes I.L.F."/>
            <person name="Oliveira U."/>
            <person name="Santos F.R."/>
            <person name="Vidigal T.H.D.A."/>
            <person name="Brescovit A.D."/>
            <person name="Santos A.J."/>
        </authorList>
    </citation>
    <scope>NUCLEOTIDE SEQUENCE</scope>
    <source>
        <tissue evidence="2">Shoot tissue taken approximately 20 cm above the soil surface</tissue>
    </source>
</reference>
<proteinExistence type="predicted"/>
<name>A0A0A9A829_ARUDO</name>
<reference evidence="2" key="2">
    <citation type="journal article" date="2015" name="Data Brief">
        <title>Shoot transcriptome of the giant reed, Arundo donax.</title>
        <authorList>
            <person name="Barrero R.A."/>
            <person name="Guerrero F.D."/>
            <person name="Moolhuijzen P."/>
            <person name="Goolsby J.A."/>
            <person name="Tidwell J."/>
            <person name="Bellgard S.E."/>
            <person name="Bellgard M.I."/>
        </authorList>
    </citation>
    <scope>NUCLEOTIDE SEQUENCE</scope>
    <source>
        <tissue evidence="2">Shoot tissue taken approximately 20 cm above the soil surface</tissue>
    </source>
</reference>
<evidence type="ECO:0000313" key="2">
    <source>
        <dbReference type="EMBL" id="JAD47854.1"/>
    </source>
</evidence>
<keyword evidence="1" id="KW-1133">Transmembrane helix</keyword>
<dbReference type="EMBL" id="GBRH01250041">
    <property type="protein sequence ID" value="JAD47854.1"/>
    <property type="molecule type" value="Transcribed_RNA"/>
</dbReference>
<feature type="transmembrane region" description="Helical" evidence="1">
    <location>
        <begin position="15"/>
        <end position="33"/>
    </location>
</feature>
<dbReference type="AlphaFoldDB" id="A0A0A9A829"/>
<evidence type="ECO:0000256" key="1">
    <source>
        <dbReference type="SAM" id="Phobius"/>
    </source>
</evidence>